<feature type="compositionally biased region" description="Basic residues" evidence="1">
    <location>
        <begin position="365"/>
        <end position="381"/>
    </location>
</feature>
<dbReference type="EMBL" id="UZAE01001019">
    <property type="protein sequence ID" value="VDN98053.1"/>
    <property type="molecule type" value="Genomic_DNA"/>
</dbReference>
<feature type="region of interest" description="Disordered" evidence="1">
    <location>
        <begin position="365"/>
        <end position="412"/>
    </location>
</feature>
<reference evidence="2 3" key="2">
    <citation type="submission" date="2018-11" db="EMBL/GenBank/DDBJ databases">
        <authorList>
            <consortium name="Pathogen Informatics"/>
        </authorList>
    </citation>
    <scope>NUCLEOTIDE SEQUENCE [LARGE SCALE GENOMIC DNA]</scope>
</reference>
<evidence type="ECO:0000313" key="2">
    <source>
        <dbReference type="EMBL" id="VDN98053.1"/>
    </source>
</evidence>
<evidence type="ECO:0000313" key="4">
    <source>
        <dbReference type="WBParaSite" id="HNAJ_0000219501-mRNA-1"/>
    </source>
</evidence>
<accession>A0A0R3T557</accession>
<sequence>MCSEVKVDKLASGASHIDLLIKEKHISSCEREWVRANCKEEHKATKESGPFVKAHVTGYEVHVKTFADMLSLGAERRKRWRLRHKEFIHTIKSAKAGIDKGDKSETFDEMDQNITYAGLTQCEYCKRRFNDGAYFKHVEQCKLKQTDSKVLLTEEQKEAKERFAKRMKYNTKLVGKEQSEKEIFDHEEQNINKGDIPETTGVYFNQDQRELMNKLAEKLHSDLKLSRMPTTDDLQTDALAEIIKKASLQCISESNSATSSAVSPTDKSTSREKHKSSRRKFSKSSNLQFGNQNDCITYLDSNESSHCPPSSLKLPSTSFDSIPINDINSNYNCQINHNDPATTNWKNKLKPDFEIIIEDSDQFVGHHHKPHTHSKHHKGSHRYSEAEKDSDCLNYKPNGSEQANTHQAPKKP</sequence>
<evidence type="ECO:0000256" key="1">
    <source>
        <dbReference type="SAM" id="MobiDB-lite"/>
    </source>
</evidence>
<protein>
    <submittedName>
        <fullName evidence="4">C2H2-type domain-containing protein</fullName>
    </submittedName>
</protein>
<feature type="compositionally biased region" description="Polar residues" evidence="1">
    <location>
        <begin position="397"/>
        <end position="412"/>
    </location>
</feature>
<dbReference type="Proteomes" id="UP000278807">
    <property type="component" value="Unassembled WGS sequence"/>
</dbReference>
<keyword evidence="3" id="KW-1185">Reference proteome</keyword>
<name>A0A0R3T557_RODNA</name>
<dbReference type="WBParaSite" id="HNAJ_0000219501-mRNA-1">
    <property type="protein sequence ID" value="HNAJ_0000219501-mRNA-1"/>
    <property type="gene ID" value="HNAJ_0000219501"/>
</dbReference>
<evidence type="ECO:0000313" key="3">
    <source>
        <dbReference type="Proteomes" id="UP000278807"/>
    </source>
</evidence>
<gene>
    <name evidence="2" type="ORF">HNAJ_LOCUS2194</name>
</gene>
<dbReference type="AlphaFoldDB" id="A0A0R3T557"/>
<feature type="compositionally biased region" description="Low complexity" evidence="1">
    <location>
        <begin position="254"/>
        <end position="263"/>
    </location>
</feature>
<reference evidence="4" key="1">
    <citation type="submission" date="2017-02" db="UniProtKB">
        <authorList>
            <consortium name="WormBaseParasite"/>
        </authorList>
    </citation>
    <scope>IDENTIFICATION</scope>
</reference>
<organism evidence="4">
    <name type="scientific">Rodentolepis nana</name>
    <name type="common">Dwarf tapeworm</name>
    <name type="synonym">Hymenolepis nana</name>
    <dbReference type="NCBI Taxonomy" id="102285"/>
    <lineage>
        <taxon>Eukaryota</taxon>
        <taxon>Metazoa</taxon>
        <taxon>Spiralia</taxon>
        <taxon>Lophotrochozoa</taxon>
        <taxon>Platyhelminthes</taxon>
        <taxon>Cestoda</taxon>
        <taxon>Eucestoda</taxon>
        <taxon>Cyclophyllidea</taxon>
        <taxon>Hymenolepididae</taxon>
        <taxon>Rodentolepis</taxon>
    </lineage>
</organism>
<proteinExistence type="predicted"/>
<feature type="compositionally biased region" description="Basic and acidic residues" evidence="1">
    <location>
        <begin position="382"/>
        <end position="391"/>
    </location>
</feature>
<dbReference type="OrthoDB" id="10255185at2759"/>
<feature type="region of interest" description="Disordered" evidence="1">
    <location>
        <begin position="254"/>
        <end position="286"/>
    </location>
</feature>
<feature type="compositionally biased region" description="Basic residues" evidence="1">
    <location>
        <begin position="272"/>
        <end position="282"/>
    </location>
</feature>